<name>A0A366JMG0_CYTFI</name>
<feature type="transmembrane region" description="Helical" evidence="7">
    <location>
        <begin position="235"/>
        <end position="256"/>
    </location>
</feature>
<feature type="transmembrane region" description="Helical" evidence="7">
    <location>
        <begin position="96"/>
        <end position="114"/>
    </location>
</feature>
<evidence type="ECO:0000256" key="3">
    <source>
        <dbReference type="ARBA" id="ARBA00022475"/>
    </source>
</evidence>
<feature type="transmembrane region" description="Helical" evidence="7">
    <location>
        <begin position="201"/>
        <end position="223"/>
    </location>
</feature>
<dbReference type="PANTHER" id="PTHR43124:SF3">
    <property type="entry name" value="CHLORAMPHENICOL EFFLUX PUMP RV0191"/>
    <property type="match status" value="1"/>
</dbReference>
<evidence type="ECO:0000256" key="4">
    <source>
        <dbReference type="ARBA" id="ARBA00022692"/>
    </source>
</evidence>
<dbReference type="InterPro" id="IPR020846">
    <property type="entry name" value="MFS_dom"/>
</dbReference>
<dbReference type="STRING" id="1399.VL14_00395"/>
<keyword evidence="5 7" id="KW-1133">Transmembrane helix</keyword>
<evidence type="ECO:0000256" key="1">
    <source>
        <dbReference type="ARBA" id="ARBA00004651"/>
    </source>
</evidence>
<dbReference type="GO" id="GO:0005886">
    <property type="term" value="C:plasma membrane"/>
    <property type="evidence" value="ECO:0007669"/>
    <property type="project" value="UniProtKB-SubCell"/>
</dbReference>
<feature type="transmembrane region" description="Helical" evidence="7">
    <location>
        <begin position="126"/>
        <end position="149"/>
    </location>
</feature>
<dbReference type="InterPro" id="IPR011701">
    <property type="entry name" value="MFS"/>
</dbReference>
<keyword evidence="4 7" id="KW-0812">Transmembrane</keyword>
<comment type="subcellular location">
    <subcellularLocation>
        <location evidence="1">Cell membrane</location>
        <topology evidence="1">Multi-pass membrane protein</topology>
    </subcellularLocation>
</comment>
<gene>
    <name evidence="9" type="ORF">DFO70_11283</name>
</gene>
<dbReference type="CDD" id="cd17325">
    <property type="entry name" value="MFS_MdtG_SLC18_like"/>
    <property type="match status" value="1"/>
</dbReference>
<dbReference type="SUPFAM" id="SSF103473">
    <property type="entry name" value="MFS general substrate transporter"/>
    <property type="match status" value="1"/>
</dbReference>
<dbReference type="AlphaFoldDB" id="A0A366JMG0"/>
<organism evidence="9 10">
    <name type="scientific">Cytobacillus firmus</name>
    <name type="common">Bacillus firmus</name>
    <dbReference type="NCBI Taxonomy" id="1399"/>
    <lineage>
        <taxon>Bacteria</taxon>
        <taxon>Bacillati</taxon>
        <taxon>Bacillota</taxon>
        <taxon>Bacilli</taxon>
        <taxon>Bacillales</taxon>
        <taxon>Bacillaceae</taxon>
        <taxon>Cytobacillus</taxon>
    </lineage>
</organism>
<dbReference type="InterPro" id="IPR001958">
    <property type="entry name" value="Tet-R_TetA/multi-R_MdtG-like"/>
</dbReference>
<keyword evidence="2" id="KW-0813">Transport</keyword>
<feature type="domain" description="Major facilitator superfamily (MFS) profile" evidence="8">
    <location>
        <begin position="1"/>
        <end position="378"/>
    </location>
</feature>
<dbReference type="PRINTS" id="PR01035">
    <property type="entry name" value="TCRTETA"/>
</dbReference>
<dbReference type="Pfam" id="PF07690">
    <property type="entry name" value="MFS_1"/>
    <property type="match status" value="1"/>
</dbReference>
<sequence length="386" mass="41558">MKYLIYFIIIAAFIDTFSQLPIMSPFAKTFDSSPAFVGLVVGMYSFSNMIGNILAGYWIDKNGAKKVLVSGLSLTGTILVLYVFAETPLHLITVRFFHGLFGGFLVPAAFTVIADRGKSDKQGKKMAVSGAAVGCSAIIGPAFGAVVASNYSINWVFLIIAATMISSAVLAFVFLPSGNLKKVKEESSHSEKMLPLLKSPMLAASYLGAFSLMFAQGALAYLLPLQVEALQFDSMYSGILLSTFGITAILIFLLPINKIFDTYKHHNSMLSGMLIIGIALILLSSAYSLAFMFLCMVLYGTGFALLFPSINALIASHTTEKTRGKAFGLFYAFFSLGVVAGSTLLGLLGVTFNIGFLIAAALLLLTVCGMFIYFKKRSSQLLKSQE</sequence>
<proteinExistence type="predicted"/>
<reference evidence="9 10" key="1">
    <citation type="submission" date="2018-06" db="EMBL/GenBank/DDBJ databases">
        <title>Freshwater and sediment microbial communities from various areas in North America, analyzing microbe dynamics in response to fracking.</title>
        <authorList>
            <person name="Lamendella R."/>
        </authorList>
    </citation>
    <scope>NUCLEOTIDE SEQUENCE [LARGE SCALE GENOMIC DNA]</scope>
    <source>
        <strain evidence="9 10">14_TX</strain>
    </source>
</reference>
<keyword evidence="6 7" id="KW-0472">Membrane</keyword>
<evidence type="ECO:0000256" key="7">
    <source>
        <dbReference type="SAM" id="Phobius"/>
    </source>
</evidence>
<dbReference type="Gene3D" id="1.20.1250.20">
    <property type="entry name" value="MFS general substrate transporter like domains"/>
    <property type="match status" value="1"/>
</dbReference>
<evidence type="ECO:0000256" key="6">
    <source>
        <dbReference type="ARBA" id="ARBA00023136"/>
    </source>
</evidence>
<dbReference type="PANTHER" id="PTHR43124">
    <property type="entry name" value="PURINE EFFLUX PUMP PBUE"/>
    <property type="match status" value="1"/>
</dbReference>
<evidence type="ECO:0000256" key="2">
    <source>
        <dbReference type="ARBA" id="ARBA00022448"/>
    </source>
</evidence>
<keyword evidence="10" id="KW-1185">Reference proteome</keyword>
<evidence type="ECO:0000259" key="8">
    <source>
        <dbReference type="PROSITE" id="PS50850"/>
    </source>
</evidence>
<feature type="transmembrane region" description="Helical" evidence="7">
    <location>
        <begin position="67"/>
        <end position="84"/>
    </location>
</feature>
<evidence type="ECO:0000313" key="10">
    <source>
        <dbReference type="Proteomes" id="UP000252731"/>
    </source>
</evidence>
<dbReference type="OrthoDB" id="9793283at2"/>
<dbReference type="RefSeq" id="WP_113884609.1">
    <property type="nucleotide sequence ID" value="NZ_QNSF01000012.1"/>
</dbReference>
<feature type="transmembrane region" description="Helical" evidence="7">
    <location>
        <begin position="354"/>
        <end position="374"/>
    </location>
</feature>
<dbReference type="InterPro" id="IPR004896">
    <property type="entry name" value="PucC-rel"/>
</dbReference>
<keyword evidence="3" id="KW-1003">Cell membrane</keyword>
<evidence type="ECO:0000256" key="5">
    <source>
        <dbReference type="ARBA" id="ARBA00022989"/>
    </source>
</evidence>
<feature type="transmembrane region" description="Helical" evidence="7">
    <location>
        <begin position="291"/>
        <end position="314"/>
    </location>
</feature>
<accession>A0A366JMG0</accession>
<feature type="transmembrane region" description="Helical" evidence="7">
    <location>
        <begin position="268"/>
        <end position="285"/>
    </location>
</feature>
<dbReference type="InterPro" id="IPR036259">
    <property type="entry name" value="MFS_trans_sf"/>
</dbReference>
<feature type="transmembrane region" description="Helical" evidence="7">
    <location>
        <begin position="34"/>
        <end position="55"/>
    </location>
</feature>
<dbReference type="InterPro" id="IPR050189">
    <property type="entry name" value="MFS_Efflux_Transporters"/>
</dbReference>
<feature type="transmembrane region" description="Helical" evidence="7">
    <location>
        <begin position="155"/>
        <end position="180"/>
    </location>
</feature>
<dbReference type="GO" id="GO:0022857">
    <property type="term" value="F:transmembrane transporter activity"/>
    <property type="evidence" value="ECO:0007669"/>
    <property type="project" value="InterPro"/>
</dbReference>
<feature type="transmembrane region" description="Helical" evidence="7">
    <location>
        <begin position="326"/>
        <end position="348"/>
    </location>
</feature>
<dbReference type="EMBL" id="QNSF01000012">
    <property type="protein sequence ID" value="RBP89049.1"/>
    <property type="molecule type" value="Genomic_DNA"/>
</dbReference>
<comment type="caution">
    <text evidence="9">The sequence shown here is derived from an EMBL/GenBank/DDBJ whole genome shotgun (WGS) entry which is preliminary data.</text>
</comment>
<dbReference type="PROSITE" id="PS50850">
    <property type="entry name" value="MFS"/>
    <property type="match status" value="1"/>
</dbReference>
<dbReference type="Pfam" id="PF03209">
    <property type="entry name" value="PUCC"/>
    <property type="match status" value="1"/>
</dbReference>
<evidence type="ECO:0000313" key="9">
    <source>
        <dbReference type="EMBL" id="RBP89049.1"/>
    </source>
</evidence>
<dbReference type="Proteomes" id="UP000252731">
    <property type="component" value="Unassembled WGS sequence"/>
</dbReference>
<protein>
    <submittedName>
        <fullName evidence="9">Putative MFS family arabinose efflux permease</fullName>
    </submittedName>
</protein>